<dbReference type="EMBL" id="LT558127">
    <property type="protein sequence ID" value="SAM83749.1"/>
    <property type="molecule type" value="Genomic_DNA"/>
</dbReference>
<dbReference type="Proteomes" id="UP000658997">
    <property type="component" value="Unassembled WGS sequence"/>
</dbReference>
<feature type="region of interest" description="Disordered" evidence="2">
    <location>
        <begin position="617"/>
        <end position="640"/>
    </location>
</feature>
<dbReference type="GO" id="GO:0016538">
    <property type="term" value="F:cyclin-dependent protein serine/threonine kinase regulator activity"/>
    <property type="evidence" value="ECO:0007669"/>
    <property type="project" value="InterPro"/>
</dbReference>
<evidence type="ECO:0000259" key="3">
    <source>
        <dbReference type="SMART" id="SM00385"/>
    </source>
</evidence>
<evidence type="ECO:0000256" key="1">
    <source>
        <dbReference type="RuleBase" id="RU000383"/>
    </source>
</evidence>
<evidence type="ECO:0000313" key="6">
    <source>
        <dbReference type="Proteomes" id="UP000179920"/>
    </source>
</evidence>
<evidence type="ECO:0000313" key="5">
    <source>
        <dbReference type="EMBL" id="SYW73750.1"/>
    </source>
</evidence>
<comment type="similarity">
    <text evidence="1">Belongs to the cyclin family.</text>
</comment>
<dbReference type="SMART" id="SM00385">
    <property type="entry name" value="CYCLIN"/>
    <property type="match status" value="2"/>
</dbReference>
<organism evidence="4 6">
    <name type="scientific">Ustilago bromivora</name>
    <dbReference type="NCBI Taxonomy" id="307758"/>
    <lineage>
        <taxon>Eukaryota</taxon>
        <taxon>Fungi</taxon>
        <taxon>Dikarya</taxon>
        <taxon>Basidiomycota</taxon>
        <taxon>Ustilaginomycotina</taxon>
        <taxon>Ustilaginomycetes</taxon>
        <taxon>Ustilaginales</taxon>
        <taxon>Ustilaginaceae</taxon>
        <taxon>Ustilago</taxon>
    </lineage>
</organism>
<name>A0A1K0G7S3_9BASI</name>
<proteinExistence type="inferred from homology"/>
<dbReference type="PANTHER" id="PTHR10026">
    <property type="entry name" value="CYCLIN"/>
    <property type="match status" value="1"/>
</dbReference>
<dbReference type="AlphaFoldDB" id="A0A1K0G7S3"/>
<feature type="compositionally biased region" description="Low complexity" evidence="2">
    <location>
        <begin position="624"/>
        <end position="637"/>
    </location>
</feature>
<keyword evidence="7" id="KW-1185">Reference proteome</keyword>
<accession>A0A1K0G7S3</accession>
<dbReference type="Gene3D" id="1.10.472.10">
    <property type="entry name" value="Cyclin-like"/>
    <property type="match status" value="2"/>
</dbReference>
<dbReference type="EMBL" id="ULHB01000001">
    <property type="protein sequence ID" value="SYW73750.1"/>
    <property type="molecule type" value="Genomic_DNA"/>
</dbReference>
<feature type="domain" description="Cyclin-like" evidence="3">
    <location>
        <begin position="294"/>
        <end position="380"/>
    </location>
</feature>
<dbReference type="InterPro" id="IPR036915">
    <property type="entry name" value="Cyclin-like_sf"/>
</dbReference>
<dbReference type="GO" id="GO:0016301">
    <property type="term" value="F:kinase activity"/>
    <property type="evidence" value="ECO:0007669"/>
    <property type="project" value="UniProtKB-KW"/>
</dbReference>
<evidence type="ECO:0000313" key="7">
    <source>
        <dbReference type="Proteomes" id="UP000658997"/>
    </source>
</evidence>
<dbReference type="InterPro" id="IPR006671">
    <property type="entry name" value="Cyclin_N"/>
</dbReference>
<reference evidence="6" key="2">
    <citation type="submission" date="2016-04" db="EMBL/GenBank/DDBJ databases">
        <authorList>
            <person name="Guldener U."/>
            <person name="Guldener U."/>
        </authorList>
    </citation>
    <scope>NUCLEOTIDE SEQUENCE [LARGE SCALE GENOMIC DNA]</scope>
    <source>
        <strain evidence="6">UB2112</strain>
    </source>
</reference>
<feature type="region of interest" description="Disordered" evidence="2">
    <location>
        <begin position="1"/>
        <end position="49"/>
    </location>
</feature>
<dbReference type="InterPro" id="IPR013763">
    <property type="entry name" value="Cyclin-like_dom"/>
</dbReference>
<evidence type="ECO:0000313" key="4">
    <source>
        <dbReference type="EMBL" id="SAM83749.1"/>
    </source>
</evidence>
<keyword evidence="1" id="KW-0195">Cyclin</keyword>
<gene>
    <name evidence="5" type="ORF">UBRO2_00025</name>
    <name evidence="4" type="ORF">UBRO_06545</name>
</gene>
<evidence type="ECO:0000256" key="2">
    <source>
        <dbReference type="SAM" id="MobiDB-lite"/>
    </source>
</evidence>
<dbReference type="SUPFAM" id="SSF47954">
    <property type="entry name" value="Cyclin-like"/>
    <property type="match status" value="2"/>
</dbReference>
<feature type="domain" description="Cyclin-like" evidence="3">
    <location>
        <begin position="121"/>
        <end position="279"/>
    </location>
</feature>
<protein>
    <submittedName>
        <fullName evidence="5">Related to CTK2 - beta subunit of C-terminal domain kinase I</fullName>
    </submittedName>
    <submittedName>
        <fullName evidence="4">Related to CTK2-beta subunit of C-terminal domain kinase I</fullName>
    </submittedName>
</protein>
<reference evidence="4" key="1">
    <citation type="submission" date="2016-04" db="EMBL/GenBank/DDBJ databases">
        <authorList>
            <person name="Evans L.H."/>
            <person name="Alamgir A."/>
            <person name="Owens N."/>
            <person name="Weber N.D."/>
            <person name="Virtaneva K."/>
            <person name="Barbian K."/>
            <person name="Babar A."/>
            <person name="Rosenke K."/>
        </authorList>
    </citation>
    <scope>NUCLEOTIDE SEQUENCE</scope>
    <source>
        <strain evidence="4">UB2112</strain>
    </source>
</reference>
<keyword evidence="4" id="KW-0808">Transferase</keyword>
<dbReference type="GO" id="GO:0006357">
    <property type="term" value="P:regulation of transcription by RNA polymerase II"/>
    <property type="evidence" value="ECO:0007669"/>
    <property type="project" value="InterPro"/>
</dbReference>
<feature type="region of interest" description="Disordered" evidence="2">
    <location>
        <begin position="445"/>
        <end position="496"/>
    </location>
</feature>
<dbReference type="OrthoDB" id="25002at2759"/>
<dbReference type="Pfam" id="PF00134">
    <property type="entry name" value="Cyclin_N"/>
    <property type="match status" value="1"/>
</dbReference>
<dbReference type="Proteomes" id="UP000179920">
    <property type="component" value="Chromosome XI"/>
</dbReference>
<sequence>MPAHPRGLAPDPNAWRNDARYCAPGGPGQVQPPTGPSRGMHSQYQPPAGPSYQISAPVSVSVSVPATGTSSTPRIPEPPAIPTFSHVTYFTAIQLEILYARKRGARMSASTWKANRDAAVGFIQAVASRLGFPQRTIATAQQIYQRFHLFYPPAEFSLREIALASLFVAAKLNDTHKKPRDILLASYALRFPDLVKGNFSGRDTAGPLSTRADNNVAHDPTISALAGQKRKNAPDVTTGSSSPKPLAMAIGSVAEADIDPNLVEYDRKRLMAHEKLILESLCFNFHSSANITLKMVIKLARRSKLSKSFTRSAWKIAADMFRTSAPMQYPPNVIAVAALYAVALLARPPPRSFQNEQQQGNRDAASSSKDADPIVNFLHSIKSVSATPTAEETSLSTRTSAPVPLSELFPGCDSECHVLVEDVEESVHELLDLYLGSTAQLPSSLYDDTASTTSSPLSPSDHLESFNIIPSSPADLGDPSGRPPRKVRRPQQQYEYSPPPFGLVDWLNSARFLALQAQLHTVKSSDKTAESSKSTAPVKELSALLTDLKIYLRGIEYDRQKADDAYLAELGILAEVNVYPLPEAEAAEAAAAVGAVGMLNTPAHSVSIKLAPLNENQAGNAEQASPGTAAPAPTAEDPTAKLTKEQKKIVERIRRRKLVSVLRLTFVEPGVEKRLNMSAEAVQKREHQKLQQVKEQQAATATVAGTGETIVVSKRNRIEAAKRYLF</sequence>
<feature type="compositionally biased region" description="Low complexity" evidence="2">
    <location>
        <begin position="447"/>
        <end position="460"/>
    </location>
</feature>
<dbReference type="InterPro" id="IPR043198">
    <property type="entry name" value="Cyclin/Ssn8"/>
</dbReference>
<keyword evidence="4" id="KW-0418">Kinase</keyword>
<reference evidence="5" key="3">
    <citation type="submission" date="2018-08" db="EMBL/GenBank/DDBJ databases">
        <authorList>
            <person name="Guldener U."/>
        </authorList>
    </citation>
    <scope>NUCLEOTIDE SEQUENCE</scope>
    <source>
        <strain evidence="5">UB2</strain>
    </source>
</reference>